<keyword evidence="3" id="KW-1185">Reference proteome</keyword>
<protein>
    <submittedName>
        <fullName evidence="2">Uncharacterized protein</fullName>
    </submittedName>
</protein>
<keyword evidence="1" id="KW-1133">Transmembrane helix</keyword>
<dbReference type="EnsemblMetazoa" id="ACUA023742-RA">
    <property type="protein sequence ID" value="ACUA023742-PA"/>
    <property type="gene ID" value="ACUA023742"/>
</dbReference>
<evidence type="ECO:0000313" key="3">
    <source>
        <dbReference type="Proteomes" id="UP000075883"/>
    </source>
</evidence>
<proteinExistence type="predicted"/>
<sequence length="102" mass="11496">MCRDEKRLQAIPTLGGMMRYSSRCRLSAINFRCDLSSPFKRATLLFRVVSISLAVAMVTTTNIITVIRAPPMAAMHQPVHHYAYSVTMLCGEICLESLTPWF</sequence>
<evidence type="ECO:0000256" key="1">
    <source>
        <dbReference type="SAM" id="Phobius"/>
    </source>
</evidence>
<dbReference type="AlphaFoldDB" id="A0A182MQC2"/>
<feature type="transmembrane region" description="Helical" evidence="1">
    <location>
        <begin position="44"/>
        <end position="67"/>
    </location>
</feature>
<evidence type="ECO:0000313" key="2">
    <source>
        <dbReference type="EnsemblMetazoa" id="ACUA023742-PA"/>
    </source>
</evidence>
<dbReference type="VEuPathDB" id="VectorBase:ACUA023742"/>
<organism evidence="2 3">
    <name type="scientific">Anopheles culicifacies</name>
    <dbReference type="NCBI Taxonomy" id="139723"/>
    <lineage>
        <taxon>Eukaryota</taxon>
        <taxon>Metazoa</taxon>
        <taxon>Ecdysozoa</taxon>
        <taxon>Arthropoda</taxon>
        <taxon>Hexapoda</taxon>
        <taxon>Insecta</taxon>
        <taxon>Pterygota</taxon>
        <taxon>Neoptera</taxon>
        <taxon>Endopterygota</taxon>
        <taxon>Diptera</taxon>
        <taxon>Nematocera</taxon>
        <taxon>Culicoidea</taxon>
        <taxon>Culicidae</taxon>
        <taxon>Anophelinae</taxon>
        <taxon>Anopheles</taxon>
        <taxon>culicifacies species complex</taxon>
    </lineage>
</organism>
<dbReference type="EMBL" id="AXCM01000428">
    <property type="status" value="NOT_ANNOTATED_CDS"/>
    <property type="molecule type" value="Genomic_DNA"/>
</dbReference>
<name>A0A182MQC2_9DIPT</name>
<keyword evidence="1" id="KW-0472">Membrane</keyword>
<reference evidence="2" key="2">
    <citation type="submission" date="2020-05" db="UniProtKB">
        <authorList>
            <consortium name="EnsemblMetazoa"/>
        </authorList>
    </citation>
    <scope>IDENTIFICATION</scope>
    <source>
        <strain evidence="2">A-37</strain>
    </source>
</reference>
<keyword evidence="1" id="KW-0812">Transmembrane</keyword>
<dbReference type="Proteomes" id="UP000075883">
    <property type="component" value="Unassembled WGS sequence"/>
</dbReference>
<accession>A0A182MQC2</accession>
<reference evidence="3" key="1">
    <citation type="submission" date="2013-09" db="EMBL/GenBank/DDBJ databases">
        <title>The Genome Sequence of Anopheles culicifacies species A.</title>
        <authorList>
            <consortium name="The Broad Institute Genomics Platform"/>
            <person name="Neafsey D.E."/>
            <person name="Besansky N."/>
            <person name="Howell P."/>
            <person name="Walton C."/>
            <person name="Young S.K."/>
            <person name="Zeng Q."/>
            <person name="Gargeya S."/>
            <person name="Fitzgerald M."/>
            <person name="Haas B."/>
            <person name="Abouelleil A."/>
            <person name="Allen A.W."/>
            <person name="Alvarado L."/>
            <person name="Arachchi H.M."/>
            <person name="Berlin A.M."/>
            <person name="Chapman S.B."/>
            <person name="Gainer-Dewar J."/>
            <person name="Goldberg J."/>
            <person name="Griggs A."/>
            <person name="Gujja S."/>
            <person name="Hansen M."/>
            <person name="Howarth C."/>
            <person name="Imamovic A."/>
            <person name="Ireland A."/>
            <person name="Larimer J."/>
            <person name="McCowan C."/>
            <person name="Murphy C."/>
            <person name="Pearson M."/>
            <person name="Poon T.W."/>
            <person name="Priest M."/>
            <person name="Roberts A."/>
            <person name="Saif S."/>
            <person name="Shea T."/>
            <person name="Sisk P."/>
            <person name="Sykes S."/>
            <person name="Wortman J."/>
            <person name="Nusbaum C."/>
            <person name="Birren B."/>
        </authorList>
    </citation>
    <scope>NUCLEOTIDE SEQUENCE [LARGE SCALE GENOMIC DNA]</scope>
    <source>
        <strain evidence="3">A-37</strain>
    </source>
</reference>